<accession>A0A8S1L8P5</accession>
<keyword evidence="4" id="KW-1185">Reference proteome</keyword>
<dbReference type="OrthoDB" id="299781at2759"/>
<comment type="caution">
    <text evidence="3">The sequence shown here is derived from an EMBL/GenBank/DDBJ whole genome shotgun (WGS) entry which is preliminary data.</text>
</comment>
<dbReference type="Pfam" id="PF08477">
    <property type="entry name" value="Roc"/>
    <property type="match status" value="1"/>
</dbReference>
<dbReference type="EMBL" id="CAJJDN010000013">
    <property type="protein sequence ID" value="CAD8059074.1"/>
    <property type="molecule type" value="Genomic_DNA"/>
</dbReference>
<gene>
    <name evidence="3" type="ORF">PSON_ATCC_30995.1.T0130038</name>
</gene>
<keyword evidence="2" id="KW-0342">GTP-binding</keyword>
<sequence>MDQLLISDEVIDTTNIKIVVLGYEGVGKSSIINQLCNKQFDTEIKSTTCYKIDKAEYRINDQQYTLIFWDCGSYHNQSYQDVKKAFFRGSLFAFIVIDVTCTDDLRSAIQYWDQECEDYNVFTKYVLINKMDLIDDIDFVNYNKTISIGQTLEEDDDEIKIQMINQNINQLDKKKEMKQMINELDLNLECFFGSAKKELGYKDFLITIIKKNNIFNLQKADSDRRMQKNRLNDSVIRQSLPIESQRQQSGSLKCLIY</sequence>
<dbReference type="NCBIfam" id="TIGR00231">
    <property type="entry name" value="small_GTP"/>
    <property type="match status" value="1"/>
</dbReference>
<dbReference type="AlphaFoldDB" id="A0A8S1L8P5"/>
<dbReference type="PANTHER" id="PTHR47977">
    <property type="entry name" value="RAS-RELATED PROTEIN RAB"/>
    <property type="match status" value="1"/>
</dbReference>
<dbReference type="InterPro" id="IPR005225">
    <property type="entry name" value="Small_GTP-bd"/>
</dbReference>
<proteinExistence type="predicted"/>
<dbReference type="SMART" id="SM00175">
    <property type="entry name" value="RAB"/>
    <property type="match status" value="1"/>
</dbReference>
<evidence type="ECO:0000313" key="4">
    <source>
        <dbReference type="Proteomes" id="UP000692954"/>
    </source>
</evidence>
<protein>
    <submittedName>
        <fullName evidence="3">Uncharacterized protein</fullName>
    </submittedName>
</protein>
<reference evidence="3" key="1">
    <citation type="submission" date="2021-01" db="EMBL/GenBank/DDBJ databases">
        <authorList>
            <consortium name="Genoscope - CEA"/>
            <person name="William W."/>
        </authorList>
    </citation>
    <scope>NUCLEOTIDE SEQUENCE</scope>
</reference>
<evidence type="ECO:0000256" key="1">
    <source>
        <dbReference type="ARBA" id="ARBA00022741"/>
    </source>
</evidence>
<dbReference type="GO" id="GO:0005525">
    <property type="term" value="F:GTP binding"/>
    <property type="evidence" value="ECO:0007669"/>
    <property type="project" value="UniProtKB-KW"/>
</dbReference>
<dbReference type="PROSITE" id="PS51419">
    <property type="entry name" value="RAB"/>
    <property type="match status" value="1"/>
</dbReference>
<name>A0A8S1L8P5_9CILI</name>
<keyword evidence="1" id="KW-0547">Nucleotide-binding</keyword>
<evidence type="ECO:0000313" key="3">
    <source>
        <dbReference type="EMBL" id="CAD8059074.1"/>
    </source>
</evidence>
<dbReference type="InterPro" id="IPR050227">
    <property type="entry name" value="Rab"/>
</dbReference>
<dbReference type="Proteomes" id="UP000692954">
    <property type="component" value="Unassembled WGS sequence"/>
</dbReference>
<organism evidence="3 4">
    <name type="scientific">Paramecium sonneborni</name>
    <dbReference type="NCBI Taxonomy" id="65129"/>
    <lineage>
        <taxon>Eukaryota</taxon>
        <taxon>Sar</taxon>
        <taxon>Alveolata</taxon>
        <taxon>Ciliophora</taxon>
        <taxon>Intramacronucleata</taxon>
        <taxon>Oligohymenophorea</taxon>
        <taxon>Peniculida</taxon>
        <taxon>Parameciidae</taxon>
        <taxon>Paramecium</taxon>
    </lineage>
</organism>
<evidence type="ECO:0000256" key="2">
    <source>
        <dbReference type="ARBA" id="ARBA00023134"/>
    </source>
</evidence>